<feature type="domain" description="Major vault protein repeat" evidence="11">
    <location>
        <begin position="356"/>
        <end position="396"/>
    </location>
</feature>
<dbReference type="PANTHER" id="PTHR14165:SF3">
    <property type="entry name" value="MAJOR VAULT PROTEIN"/>
    <property type="match status" value="1"/>
</dbReference>
<dbReference type="Gene3D" id="6.10.250.720">
    <property type="match status" value="1"/>
</dbReference>
<sequence>MHMVDLNSSVTRMEVRPHSYIWTMRDPCLVFKQWARESQSHILCGGLCTGTGPIGTVLFDGAGQAQLWHGVTPLQVVLADTALRLRALLGFEDEDGNKFVAGDEWLFEGIYIPHKEVEMVETLQATVIRHNQAIHLWACKECLDCQGTQRVTHSEEWLVKQVGAYLPGVYEEVVDIMDAYVLTDKIQGHETPNATRTFEDAQGHMCHTGEEWLVTQEQSEAYVPDVFKKMVAEVLVTTLAHKIPEVMFLCPHGEKSFLQLGEQLQAGIEDVCVLSEDEGLLLQALQDGTEALALAENEGIYVRDIRTSDVRVLFLQTLWVLSAPKLTPVSLTLLPSVPRNLPQLIPLLPWDRTHAITYQVPHNAAVQVYNYREWRARAVLGPELVVLGPGKQLTVLLCLRLGPDFCADIVTIETADHAGLQLQLAYNWQFEVPEDPKALASCVHGAVAAVTFPQGPLCHLSNSNHLICSAVFSFDEGGWLWEHLRFVPSGLVVTNVNIQSVEPVDQRTHDALQRSVQLAIKITTNSQEAAARSPIPHVTLGVTWSSSCPPSKCPEELSVLLLTFTYMKHFKMHIVMLYMLCLKPQPKRVALPLGIKSQPERLASALGLKATARVREDDTDHEA</sequence>
<feature type="repeat" description="MVP" evidence="8">
    <location>
        <begin position="79"/>
        <end position="129"/>
    </location>
</feature>
<name>A0A8V0ZR07_CHICK</name>
<dbReference type="Pfam" id="PF01505">
    <property type="entry name" value="Vault"/>
    <property type="match status" value="2"/>
</dbReference>
<accession>A0A8V0ZR07</accession>
<evidence type="ECO:0000259" key="10">
    <source>
        <dbReference type="Pfam" id="PF11978"/>
    </source>
</evidence>
<dbReference type="InterPro" id="IPR041139">
    <property type="entry name" value="MVP_rep_dom"/>
</dbReference>
<evidence type="ECO:0000313" key="12">
    <source>
        <dbReference type="Ensembl" id="ENSGALP00010033941.1"/>
    </source>
</evidence>
<dbReference type="InterPro" id="IPR039059">
    <property type="entry name" value="MVP"/>
</dbReference>
<evidence type="ECO:0000256" key="6">
    <source>
        <dbReference type="ARBA" id="ARBA00023242"/>
    </source>
</evidence>
<dbReference type="InterPro" id="IPR043023">
    <property type="entry name" value="MVP_rep_sf"/>
</dbReference>
<feature type="domain" description="Major vault protein repeat" evidence="9">
    <location>
        <begin position="75"/>
        <end position="113"/>
    </location>
</feature>
<keyword evidence="5" id="KW-0677">Repeat</keyword>
<feature type="domain" description="Major vault protein shoulder" evidence="10">
    <location>
        <begin position="437"/>
        <end position="505"/>
    </location>
</feature>
<evidence type="ECO:0000259" key="11">
    <source>
        <dbReference type="Pfam" id="PF17795"/>
    </source>
</evidence>
<feature type="repeat" description="MVP" evidence="8">
    <location>
        <begin position="130"/>
        <end position="183"/>
    </location>
</feature>
<feature type="domain" description="Major vault protein repeat" evidence="9">
    <location>
        <begin position="126"/>
        <end position="168"/>
    </location>
</feature>
<evidence type="ECO:0000256" key="2">
    <source>
        <dbReference type="ARBA" id="ARBA00004496"/>
    </source>
</evidence>
<evidence type="ECO:0000256" key="1">
    <source>
        <dbReference type="ARBA" id="ARBA00004123"/>
    </source>
</evidence>
<protein>
    <recommendedName>
        <fullName evidence="3">Major vault protein</fullName>
    </recommendedName>
</protein>
<dbReference type="Proteomes" id="UP000000539">
    <property type="component" value="Chromosome 24"/>
</dbReference>
<reference evidence="12" key="2">
    <citation type="submission" date="2025-08" db="UniProtKB">
        <authorList>
            <consortium name="Ensembl"/>
        </authorList>
    </citation>
    <scope>IDENTIFICATION</scope>
    <source>
        <strain evidence="12">broiler</strain>
    </source>
</reference>
<evidence type="ECO:0000313" key="13">
    <source>
        <dbReference type="Proteomes" id="UP000000539"/>
    </source>
</evidence>
<dbReference type="AlphaFoldDB" id="A0A8V0ZR07"/>
<feature type="domain" description="Major vault protein shoulder" evidence="10">
    <location>
        <begin position="402"/>
        <end position="434"/>
    </location>
</feature>
<dbReference type="InterPro" id="IPR021870">
    <property type="entry name" value="MVP_shoulder"/>
</dbReference>
<dbReference type="InterPro" id="IPR040989">
    <property type="entry name" value="Vault_3"/>
</dbReference>
<evidence type="ECO:0000256" key="8">
    <source>
        <dbReference type="PROSITE-ProRule" id="PRU00571"/>
    </source>
</evidence>
<dbReference type="Ensembl" id="ENSGALT00010056113.1">
    <property type="protein sequence ID" value="ENSGALP00010033941.1"/>
    <property type="gene ID" value="ENSGALG00010023032.1"/>
</dbReference>
<keyword evidence="7 8" id="KW-0687">Ribonucleoprotein</keyword>
<keyword evidence="13" id="KW-1185">Reference proteome</keyword>
<dbReference type="PROSITE" id="PS51224">
    <property type="entry name" value="MVP"/>
    <property type="match status" value="3"/>
</dbReference>
<evidence type="ECO:0000256" key="4">
    <source>
        <dbReference type="ARBA" id="ARBA00022490"/>
    </source>
</evidence>
<dbReference type="GO" id="GO:0005634">
    <property type="term" value="C:nucleus"/>
    <property type="evidence" value="ECO:0000318"/>
    <property type="project" value="GO_Central"/>
</dbReference>
<feature type="repeat" description="MVP" evidence="8">
    <location>
        <begin position="193"/>
        <end position="240"/>
    </location>
</feature>
<evidence type="ECO:0000259" key="9">
    <source>
        <dbReference type="Pfam" id="PF01505"/>
    </source>
</evidence>
<dbReference type="GO" id="GO:1990904">
    <property type="term" value="C:ribonucleoprotein complex"/>
    <property type="evidence" value="ECO:0007669"/>
    <property type="project" value="UniProtKB-UniRule"/>
</dbReference>
<keyword evidence="4 8" id="KW-0963">Cytoplasm</keyword>
<organism evidence="12 13">
    <name type="scientific">Gallus gallus</name>
    <name type="common">Chicken</name>
    <dbReference type="NCBI Taxonomy" id="9031"/>
    <lineage>
        <taxon>Eukaryota</taxon>
        <taxon>Metazoa</taxon>
        <taxon>Chordata</taxon>
        <taxon>Craniata</taxon>
        <taxon>Vertebrata</taxon>
        <taxon>Euteleostomi</taxon>
        <taxon>Archelosauria</taxon>
        <taxon>Archosauria</taxon>
        <taxon>Dinosauria</taxon>
        <taxon>Saurischia</taxon>
        <taxon>Theropoda</taxon>
        <taxon>Coelurosauria</taxon>
        <taxon>Aves</taxon>
        <taxon>Neognathae</taxon>
        <taxon>Galloanserae</taxon>
        <taxon>Galliformes</taxon>
        <taxon>Phasianidae</taxon>
        <taxon>Phasianinae</taxon>
        <taxon>Gallus</taxon>
    </lineage>
</organism>
<comment type="subcellular location">
    <subcellularLocation>
        <location evidence="2 8">Cytoplasm</location>
    </subcellularLocation>
    <subcellularLocation>
        <location evidence="1">Nucleus</location>
    </subcellularLocation>
</comment>
<dbReference type="Pfam" id="PF11978">
    <property type="entry name" value="MVP_shoulder"/>
    <property type="match status" value="2"/>
</dbReference>
<evidence type="ECO:0000256" key="7">
    <source>
        <dbReference type="ARBA" id="ARBA00023274"/>
    </source>
</evidence>
<evidence type="ECO:0000256" key="3">
    <source>
        <dbReference type="ARBA" id="ARBA00018296"/>
    </source>
</evidence>
<keyword evidence="6" id="KW-0539">Nucleus</keyword>
<dbReference type="FunFam" id="2.30.30.550:FF:000001">
    <property type="entry name" value="major vault protein-like"/>
    <property type="match status" value="2"/>
</dbReference>
<dbReference type="Gene3D" id="2.30.30.570">
    <property type="match status" value="1"/>
</dbReference>
<proteinExistence type="predicted"/>
<evidence type="ECO:0000256" key="5">
    <source>
        <dbReference type="ARBA" id="ARBA00022737"/>
    </source>
</evidence>
<dbReference type="PANTHER" id="PTHR14165">
    <property type="entry name" value="MAJOR VAULT PROTEIN"/>
    <property type="match status" value="1"/>
</dbReference>
<dbReference type="InterPro" id="IPR036013">
    <property type="entry name" value="Band_7/SPFH_dom_sf"/>
</dbReference>
<dbReference type="GeneTree" id="ENSGT00390000008969"/>
<dbReference type="InterPro" id="IPR002499">
    <property type="entry name" value="Vault_N"/>
</dbReference>
<reference evidence="12" key="1">
    <citation type="submission" date="2020-11" db="EMBL/GenBank/DDBJ databases">
        <title>Gallus gallus (Chicken) genome, bGalGal1, GRCg7b, maternal haplotype autosomes + Z &amp; W.</title>
        <authorList>
            <person name="Warren W."/>
            <person name="Formenti G."/>
            <person name="Fedrigo O."/>
            <person name="Haase B."/>
            <person name="Mountcastle J."/>
            <person name="Balacco J."/>
            <person name="Tracey A."/>
            <person name="Schneider V."/>
            <person name="Okimoto R."/>
            <person name="Cheng H."/>
            <person name="Hawken R."/>
            <person name="Howe K."/>
            <person name="Jarvis E.D."/>
        </authorList>
    </citation>
    <scope>NUCLEOTIDE SEQUENCE [LARGE SCALE GENOMIC DNA]</scope>
    <source>
        <strain evidence="12">Broiler</strain>
    </source>
</reference>
<reference evidence="12" key="3">
    <citation type="submission" date="2025-09" db="UniProtKB">
        <authorList>
            <consortium name="Ensembl"/>
        </authorList>
    </citation>
    <scope>IDENTIFICATION</scope>
    <source>
        <strain evidence="12">broiler</strain>
    </source>
</reference>
<dbReference type="GO" id="GO:0005737">
    <property type="term" value="C:cytoplasm"/>
    <property type="evidence" value="ECO:0000318"/>
    <property type="project" value="GO_Central"/>
</dbReference>
<dbReference type="Gene3D" id="3.30.479.30">
    <property type="entry name" value="Band 7 domain"/>
    <property type="match status" value="1"/>
</dbReference>
<dbReference type="Pfam" id="PF17795">
    <property type="entry name" value="Vault_3"/>
    <property type="match status" value="1"/>
</dbReference>
<dbReference type="Gene3D" id="2.30.30.550">
    <property type="entry name" value="Major Vault Protein repeat"/>
    <property type="match status" value="3"/>
</dbReference>